<keyword evidence="8" id="KW-0807">Transducer</keyword>
<dbReference type="GO" id="GO:0030594">
    <property type="term" value="F:neurotransmitter receptor activity"/>
    <property type="evidence" value="ECO:0007669"/>
    <property type="project" value="TreeGrafter"/>
</dbReference>
<dbReference type="AlphaFoldDB" id="A0AAD8EWK0"/>
<dbReference type="GO" id="GO:0005886">
    <property type="term" value="C:plasma membrane"/>
    <property type="evidence" value="ECO:0007669"/>
    <property type="project" value="UniProtKB-SubCell"/>
</dbReference>
<dbReference type="GO" id="GO:0045202">
    <property type="term" value="C:synapse"/>
    <property type="evidence" value="ECO:0007669"/>
    <property type="project" value="GOC"/>
</dbReference>
<dbReference type="Pfam" id="PF00001">
    <property type="entry name" value="7tm_1"/>
    <property type="match status" value="1"/>
</dbReference>
<keyword evidence="3 9" id="KW-0812">Transmembrane</keyword>
<dbReference type="GO" id="GO:0007268">
    <property type="term" value="P:chemical synaptic transmission"/>
    <property type="evidence" value="ECO:0007669"/>
    <property type="project" value="TreeGrafter"/>
</dbReference>
<dbReference type="GO" id="GO:0007187">
    <property type="term" value="P:G protein-coupled receptor signaling pathway, coupled to cyclic nucleotide second messenger"/>
    <property type="evidence" value="ECO:0007669"/>
    <property type="project" value="TreeGrafter"/>
</dbReference>
<organism evidence="11 12">
    <name type="scientific">Biomphalaria pfeifferi</name>
    <name type="common">Bloodfluke planorb</name>
    <name type="synonym">Freshwater snail</name>
    <dbReference type="NCBI Taxonomy" id="112525"/>
    <lineage>
        <taxon>Eukaryota</taxon>
        <taxon>Metazoa</taxon>
        <taxon>Spiralia</taxon>
        <taxon>Lophotrochozoa</taxon>
        <taxon>Mollusca</taxon>
        <taxon>Gastropoda</taxon>
        <taxon>Heterobranchia</taxon>
        <taxon>Euthyneura</taxon>
        <taxon>Panpulmonata</taxon>
        <taxon>Hygrophila</taxon>
        <taxon>Lymnaeoidea</taxon>
        <taxon>Planorbidae</taxon>
        <taxon>Biomphalaria</taxon>
    </lineage>
</organism>
<evidence type="ECO:0000256" key="2">
    <source>
        <dbReference type="ARBA" id="ARBA00022475"/>
    </source>
</evidence>
<feature type="transmembrane region" description="Helical" evidence="9">
    <location>
        <begin position="20"/>
        <end position="50"/>
    </location>
</feature>
<dbReference type="SUPFAM" id="SSF81321">
    <property type="entry name" value="Family A G protein-coupled receptor-like"/>
    <property type="match status" value="1"/>
</dbReference>
<evidence type="ECO:0000259" key="10">
    <source>
        <dbReference type="PROSITE" id="PS50262"/>
    </source>
</evidence>
<dbReference type="Gene3D" id="1.20.1070.10">
    <property type="entry name" value="Rhodopsin 7-helix transmembrane proteins"/>
    <property type="match status" value="1"/>
</dbReference>
<comment type="caution">
    <text evidence="11">The sequence shown here is derived from an EMBL/GenBank/DDBJ whole genome shotgun (WGS) entry which is preliminary data.</text>
</comment>
<dbReference type="EMBL" id="JASAOG010000262">
    <property type="protein sequence ID" value="KAK0041766.1"/>
    <property type="molecule type" value="Genomic_DNA"/>
</dbReference>
<evidence type="ECO:0000313" key="11">
    <source>
        <dbReference type="EMBL" id="KAK0041766.1"/>
    </source>
</evidence>
<feature type="transmembrane region" description="Helical" evidence="9">
    <location>
        <begin position="198"/>
        <end position="219"/>
    </location>
</feature>
<evidence type="ECO:0000256" key="5">
    <source>
        <dbReference type="ARBA" id="ARBA00023040"/>
    </source>
</evidence>
<keyword evidence="7 11" id="KW-0675">Receptor</keyword>
<feature type="transmembrane region" description="Helical" evidence="9">
    <location>
        <begin position="116"/>
        <end position="138"/>
    </location>
</feature>
<dbReference type="InterPro" id="IPR017452">
    <property type="entry name" value="GPCR_Rhodpsn_7TM"/>
</dbReference>
<feature type="transmembrane region" description="Helical" evidence="9">
    <location>
        <begin position="71"/>
        <end position="96"/>
    </location>
</feature>
<evidence type="ECO:0000256" key="4">
    <source>
        <dbReference type="ARBA" id="ARBA00022989"/>
    </source>
</evidence>
<keyword evidence="12" id="KW-1185">Reference proteome</keyword>
<comment type="subcellular location">
    <subcellularLocation>
        <location evidence="1">Cell membrane</location>
        <topology evidence="1">Multi-pass membrane protein</topology>
    </subcellularLocation>
</comment>
<dbReference type="Proteomes" id="UP001233172">
    <property type="component" value="Unassembled WGS sequence"/>
</dbReference>
<keyword evidence="5" id="KW-0297">G-protein coupled receptor</keyword>
<reference evidence="11" key="2">
    <citation type="submission" date="2023-04" db="EMBL/GenBank/DDBJ databases">
        <authorList>
            <person name="Bu L."/>
            <person name="Lu L."/>
            <person name="Laidemitt M.R."/>
            <person name="Zhang S.M."/>
            <person name="Mutuku M."/>
            <person name="Mkoji G."/>
            <person name="Steinauer M."/>
            <person name="Loker E.S."/>
        </authorList>
    </citation>
    <scope>NUCLEOTIDE SEQUENCE</scope>
    <source>
        <strain evidence="11">KasaAsao</strain>
        <tissue evidence="11">Whole Snail</tissue>
    </source>
</reference>
<dbReference type="PANTHER" id="PTHR24247">
    <property type="entry name" value="5-HYDROXYTRYPTAMINE RECEPTOR"/>
    <property type="match status" value="1"/>
</dbReference>
<dbReference type="PRINTS" id="PR00237">
    <property type="entry name" value="GPCRRHODOPSN"/>
</dbReference>
<keyword evidence="4 9" id="KW-1133">Transmembrane helix</keyword>
<name>A0AAD8EWK0_BIOPF</name>
<evidence type="ECO:0000313" key="12">
    <source>
        <dbReference type="Proteomes" id="UP001233172"/>
    </source>
</evidence>
<protein>
    <submittedName>
        <fullName evidence="11">Octopamine receptor beta-3R</fullName>
    </submittedName>
</protein>
<evidence type="ECO:0000256" key="3">
    <source>
        <dbReference type="ARBA" id="ARBA00022692"/>
    </source>
</evidence>
<accession>A0AAD8EWK0</accession>
<feature type="transmembrane region" description="Helical" evidence="9">
    <location>
        <begin position="150"/>
        <end position="169"/>
    </location>
</feature>
<evidence type="ECO:0000256" key="1">
    <source>
        <dbReference type="ARBA" id="ARBA00004651"/>
    </source>
</evidence>
<evidence type="ECO:0000256" key="9">
    <source>
        <dbReference type="SAM" id="Phobius"/>
    </source>
</evidence>
<keyword evidence="2" id="KW-1003">Cell membrane</keyword>
<dbReference type="GO" id="GO:0030425">
    <property type="term" value="C:dendrite"/>
    <property type="evidence" value="ECO:0007669"/>
    <property type="project" value="TreeGrafter"/>
</dbReference>
<reference evidence="11" key="1">
    <citation type="journal article" date="2023" name="PLoS Negl. Trop. Dis.">
        <title>A genome sequence for Biomphalaria pfeifferi, the major vector snail for the human-infecting parasite Schistosoma mansoni.</title>
        <authorList>
            <person name="Bu L."/>
            <person name="Lu L."/>
            <person name="Laidemitt M.R."/>
            <person name="Zhang S.M."/>
            <person name="Mutuku M."/>
            <person name="Mkoji G."/>
            <person name="Steinauer M."/>
            <person name="Loker E.S."/>
        </authorList>
    </citation>
    <scope>NUCLEOTIDE SEQUENCE</scope>
    <source>
        <strain evidence="11">KasaAsao</strain>
    </source>
</reference>
<proteinExistence type="predicted"/>
<evidence type="ECO:0000256" key="8">
    <source>
        <dbReference type="ARBA" id="ARBA00023224"/>
    </source>
</evidence>
<dbReference type="PROSITE" id="PS50262">
    <property type="entry name" value="G_PROTEIN_RECEP_F1_2"/>
    <property type="match status" value="1"/>
</dbReference>
<evidence type="ECO:0000256" key="6">
    <source>
        <dbReference type="ARBA" id="ARBA00023136"/>
    </source>
</evidence>
<feature type="domain" description="G-protein coupled receptors family 1 profile" evidence="10">
    <location>
        <begin position="39"/>
        <end position="294"/>
    </location>
</feature>
<gene>
    <name evidence="11" type="ORF">Bpfe_028808</name>
</gene>
<keyword evidence="6 9" id="KW-0472">Membrane</keyword>
<dbReference type="GO" id="GO:0004993">
    <property type="term" value="F:G protein-coupled serotonin receptor activity"/>
    <property type="evidence" value="ECO:0007669"/>
    <property type="project" value="TreeGrafter"/>
</dbReference>
<dbReference type="InterPro" id="IPR000276">
    <property type="entry name" value="GPCR_Rhodpsn"/>
</dbReference>
<evidence type="ECO:0000256" key="7">
    <source>
        <dbReference type="ARBA" id="ARBA00023170"/>
    </source>
</evidence>
<sequence length="294" mass="32984">MDLQNSTVCHTSSKIIGSNHVLVALSVLLVILAASTFFGNGAVLVAMVQTIRKQQNDFHRSNSHGSHVTKFLMLSMTVSGVVVGALLMPLALLEFISNGSWTFGMFWLKFRVCADYLICCITSFHISFMAIDTYLLVCKPLLYRLLTRKSGYVMIASGWVLPTGIMILWCVIQPDSLGHCQDYATNCSYSTSLRSLNLIIGSLYFALLATVWVLYTLVFRQVLTFNKQKLTGNTKINKSPSEAIFAVFLTADNPEVNRGRKTQYEAESRNKLKSKRHKTQLKLKCRNKNILLVH</sequence>